<feature type="domain" description="SAM" evidence="5">
    <location>
        <begin position="928"/>
        <end position="974"/>
    </location>
</feature>
<evidence type="ECO:0000313" key="7">
    <source>
        <dbReference type="EMBL" id="KAK1168616.1"/>
    </source>
</evidence>
<feature type="compositionally biased region" description="Polar residues" evidence="4">
    <location>
        <begin position="1054"/>
        <end position="1068"/>
    </location>
</feature>
<dbReference type="CDD" id="cd09579">
    <property type="entry name" value="SAM_Samd7_11"/>
    <property type="match status" value="1"/>
</dbReference>
<dbReference type="SUPFAM" id="SSF63763">
    <property type="entry name" value="SAND domain-like"/>
    <property type="match status" value="1"/>
</dbReference>
<dbReference type="PROSITE" id="PS50864">
    <property type="entry name" value="SAND"/>
    <property type="match status" value="1"/>
</dbReference>
<dbReference type="PANTHER" id="PTHR10417">
    <property type="entry name" value="GLUCOCORTICOID MODULATORY ELEMENT-BINDING PROTEIN"/>
    <property type="match status" value="1"/>
</dbReference>
<feature type="compositionally biased region" description="Polar residues" evidence="4">
    <location>
        <begin position="775"/>
        <end position="788"/>
    </location>
</feature>
<keyword evidence="3" id="KW-0539">Nucleus</keyword>
<protein>
    <submittedName>
        <fullName evidence="7">Sterile alpha motif domain-containing protein 11-like isoform X1</fullName>
    </submittedName>
</protein>
<proteinExistence type="predicted"/>
<dbReference type="SMART" id="SM00454">
    <property type="entry name" value="SAM"/>
    <property type="match status" value="1"/>
</dbReference>
<dbReference type="InterPro" id="IPR010919">
    <property type="entry name" value="SAND-like_dom_sf"/>
</dbReference>
<feature type="region of interest" description="Disordered" evidence="4">
    <location>
        <begin position="433"/>
        <end position="538"/>
    </location>
</feature>
<sequence length="1080" mass="119037">MPEVKQETQPKDEAFHPRDGDSYSEVTRQFLPQGTHRFPATAVISPHLGTTFLGMPPPPTSACHPIRPILLGNKQQQQEDRSFGIRGSHFHENQVAFTGPTTVHDIGFPLLHGGNGTEKNIDNPENCYADKKNAPIPPKKAISPCDILDPGSYPGIYCTIPGYSAPDKLGCWPGTYYPELKSPFPVCGSSTNKPNSNTNLPKTQSAEKQKTHSEKPSPPLTPSHEKHTPAYPGTGFQTETSCTGYLEKQCPYPGMLCITPPVGYCDKQQGYPLHAETFPPYPVLHGFPYPWLPYPHFPDKITGFRTFEVPGCESLALDYSAEGHAFSLDVLYDSGEPCVRVECGENHAFLYLTRLCQGSRGLSIQYKGMWLTPNEFQSTCGRENAKDWKRSIKHKGKNLKWLISRGLISTHPPVCDHIGCDVYQSGERDPAIEQTAGFSGLPGREGTPNTEGVDKKQEDKPCLGGNQTRLHDGGVQRVKRQQDDAGLKNNPTDSLPETTGKKRRSPESESSDQGRSEPNESPAEKYRRTGELPYDMTPREHLRKMSALGEQGSLEEKRWYRLVNGMVAGELRQRQELLMRNQMTMNPQMLGPGQQRIQGVPPQFEPHFMDRDLVSSSEMVPSEARQMHMGSHLGAALSPHSNMVQNRGFPGAGYGFVPSESMDSVARRQELIHKQNLARMEMNAILHQKELENAHQKGLMGMEAPLLYPGIPANAMTFRGRQKLPEGHLPNDMLVHRTTLDELQGNALLMSANPYPPIGTLHRERGRRAGRRASNQKSMDCNTVGPKNQSEDKNPDQTTGTLGEEKEAEVKGESENETTNKPDQAKMGVDLSSSGGKGYKDCDQGLRKNSNDTCPESTNCNTVCSGSDKDLPNPCSAFHEKYMYPTANPLSSLSYGFPLPGNGLLPPGAHSVFHNGDEMSSVEDIRKWTVEDVYSFINSIPGCSEYAQTFKDHIIDGETLPLLTEEHLLDTLGLKLGPALKIRSQVSQRLGNMFYMMNLPLSAPLQSTPEKPADQSSEVNSPVNCNSSVELSGSPCSRESESMKLPEQPAAPENSGTAAGLQKNQNSGGREAALNKPWDC</sequence>
<feature type="compositionally biased region" description="Basic and acidic residues" evidence="4">
    <location>
        <begin position="205"/>
        <end position="215"/>
    </location>
</feature>
<reference evidence="7" key="1">
    <citation type="submission" date="2022-02" db="EMBL/GenBank/DDBJ databases">
        <title>Atlantic sturgeon de novo genome assembly.</title>
        <authorList>
            <person name="Stock M."/>
            <person name="Klopp C."/>
            <person name="Guiguen Y."/>
            <person name="Cabau C."/>
            <person name="Parinello H."/>
            <person name="Santidrian Yebra-Pimentel E."/>
            <person name="Kuhl H."/>
            <person name="Dirks R.P."/>
            <person name="Guessner J."/>
            <person name="Wuertz S."/>
            <person name="Du K."/>
            <person name="Schartl M."/>
        </authorList>
    </citation>
    <scope>NUCLEOTIDE SEQUENCE</scope>
    <source>
        <strain evidence="7">STURGEONOMICS-FGT-2020</strain>
        <tissue evidence="7">Whole blood</tissue>
    </source>
</reference>
<dbReference type="Proteomes" id="UP001230051">
    <property type="component" value="Unassembled WGS sequence"/>
</dbReference>
<feature type="compositionally biased region" description="Basic and acidic residues" evidence="4">
    <location>
        <begin position="1"/>
        <end position="21"/>
    </location>
</feature>
<feature type="compositionally biased region" description="Basic and acidic residues" evidence="4">
    <location>
        <begin position="803"/>
        <end position="824"/>
    </location>
</feature>
<feature type="region of interest" description="Disordered" evidence="4">
    <location>
        <begin position="1005"/>
        <end position="1080"/>
    </location>
</feature>
<feature type="region of interest" description="Disordered" evidence="4">
    <location>
        <begin position="188"/>
        <end position="233"/>
    </location>
</feature>
<comment type="caution">
    <text evidence="7">The sequence shown here is derived from an EMBL/GenBank/DDBJ whole genome shotgun (WGS) entry which is preliminary data.</text>
</comment>
<evidence type="ECO:0000256" key="4">
    <source>
        <dbReference type="SAM" id="MobiDB-lite"/>
    </source>
</evidence>
<evidence type="ECO:0000256" key="2">
    <source>
        <dbReference type="ARBA" id="ARBA00023163"/>
    </source>
</evidence>
<gene>
    <name evidence="7" type="primary">SAMD7</name>
    <name evidence="7" type="ORF">AOXY_G9417</name>
</gene>
<name>A0AAD8G7F2_ACIOX</name>
<dbReference type="Pfam" id="PF01342">
    <property type="entry name" value="SAND"/>
    <property type="match status" value="1"/>
</dbReference>
<keyword evidence="1" id="KW-0805">Transcription regulation</keyword>
<feature type="compositionally biased region" description="Polar residues" evidence="4">
    <location>
        <begin position="1005"/>
        <end position="1037"/>
    </location>
</feature>
<organism evidence="7 8">
    <name type="scientific">Acipenser oxyrinchus oxyrinchus</name>
    <dbReference type="NCBI Taxonomy" id="40147"/>
    <lineage>
        <taxon>Eukaryota</taxon>
        <taxon>Metazoa</taxon>
        <taxon>Chordata</taxon>
        <taxon>Craniata</taxon>
        <taxon>Vertebrata</taxon>
        <taxon>Euteleostomi</taxon>
        <taxon>Actinopterygii</taxon>
        <taxon>Chondrostei</taxon>
        <taxon>Acipenseriformes</taxon>
        <taxon>Acipenseridae</taxon>
        <taxon>Acipenser</taxon>
    </lineage>
</organism>
<dbReference type="AlphaFoldDB" id="A0AAD8G7F2"/>
<feature type="compositionally biased region" description="Basic and acidic residues" evidence="4">
    <location>
        <begin position="512"/>
        <end position="530"/>
    </location>
</feature>
<keyword evidence="8" id="KW-1185">Reference proteome</keyword>
<accession>A0AAD8G7F2</accession>
<feature type="compositionally biased region" description="Basic and acidic residues" evidence="4">
    <location>
        <begin position="469"/>
        <end position="486"/>
    </location>
</feature>
<feature type="compositionally biased region" description="Basic and acidic residues" evidence="4">
    <location>
        <begin position="452"/>
        <end position="461"/>
    </location>
</feature>
<dbReference type="GO" id="GO:0046872">
    <property type="term" value="F:metal ion binding"/>
    <property type="evidence" value="ECO:0007669"/>
    <property type="project" value="UniProtKB-KW"/>
</dbReference>
<dbReference type="SUPFAM" id="SSF47769">
    <property type="entry name" value="SAM/Pointed domain"/>
    <property type="match status" value="1"/>
</dbReference>
<dbReference type="EMBL" id="JAGXEW010000008">
    <property type="protein sequence ID" value="KAK1168616.1"/>
    <property type="molecule type" value="Genomic_DNA"/>
</dbReference>
<dbReference type="PANTHER" id="PTHR10417:SF15">
    <property type="entry name" value="STERILE ALPHA MOTIF DOMAIN-CONTAINING 11"/>
    <property type="match status" value="1"/>
</dbReference>
<feature type="compositionally biased region" description="Polar residues" evidence="4">
    <location>
        <begin position="188"/>
        <end position="204"/>
    </location>
</feature>
<evidence type="ECO:0000313" key="8">
    <source>
        <dbReference type="Proteomes" id="UP001230051"/>
    </source>
</evidence>
<evidence type="ECO:0000256" key="3">
    <source>
        <dbReference type="ARBA" id="ARBA00023242"/>
    </source>
</evidence>
<dbReference type="Gene3D" id="3.10.390.10">
    <property type="entry name" value="SAND domain-like"/>
    <property type="match status" value="1"/>
</dbReference>
<evidence type="ECO:0000259" key="6">
    <source>
        <dbReference type="PROSITE" id="PS50864"/>
    </source>
</evidence>
<feature type="domain" description="SAND" evidence="6">
    <location>
        <begin position="327"/>
        <end position="409"/>
    </location>
</feature>
<dbReference type="InterPro" id="IPR001660">
    <property type="entry name" value="SAM"/>
</dbReference>
<dbReference type="Gene3D" id="1.10.150.50">
    <property type="entry name" value="Transcription Factor, Ets-1"/>
    <property type="match status" value="1"/>
</dbReference>
<dbReference type="InterPro" id="IPR013761">
    <property type="entry name" value="SAM/pointed_sf"/>
</dbReference>
<feature type="region of interest" description="Disordered" evidence="4">
    <location>
        <begin position="751"/>
        <end position="837"/>
    </location>
</feature>
<dbReference type="PROSITE" id="PS50105">
    <property type="entry name" value="SAM_DOMAIN"/>
    <property type="match status" value="1"/>
</dbReference>
<dbReference type="Pfam" id="PF00536">
    <property type="entry name" value="SAM_1"/>
    <property type="match status" value="1"/>
</dbReference>
<evidence type="ECO:0000259" key="5">
    <source>
        <dbReference type="PROSITE" id="PS50105"/>
    </source>
</evidence>
<evidence type="ECO:0000256" key="1">
    <source>
        <dbReference type="ARBA" id="ARBA00023015"/>
    </source>
</evidence>
<dbReference type="InterPro" id="IPR000770">
    <property type="entry name" value="SAND_dom"/>
</dbReference>
<dbReference type="SMART" id="SM00258">
    <property type="entry name" value="SAND"/>
    <property type="match status" value="1"/>
</dbReference>
<keyword evidence="2" id="KW-0804">Transcription</keyword>
<feature type="region of interest" description="Disordered" evidence="4">
    <location>
        <begin position="1"/>
        <end position="25"/>
    </location>
</feature>
<dbReference type="GO" id="GO:0003677">
    <property type="term" value="F:DNA binding"/>
    <property type="evidence" value="ECO:0007669"/>
    <property type="project" value="UniProtKB-KW"/>
</dbReference>